<evidence type="ECO:0000313" key="2">
    <source>
        <dbReference type="Proteomes" id="UP000054630"/>
    </source>
</evidence>
<dbReference type="Proteomes" id="UP000054630">
    <property type="component" value="Unassembled WGS sequence"/>
</dbReference>
<organism evidence="1 2">
    <name type="scientific">Trichinella nelsoni</name>
    <dbReference type="NCBI Taxonomy" id="6336"/>
    <lineage>
        <taxon>Eukaryota</taxon>
        <taxon>Metazoa</taxon>
        <taxon>Ecdysozoa</taxon>
        <taxon>Nematoda</taxon>
        <taxon>Enoplea</taxon>
        <taxon>Dorylaimia</taxon>
        <taxon>Trichinellida</taxon>
        <taxon>Trichinellidae</taxon>
        <taxon>Trichinella</taxon>
    </lineage>
</organism>
<dbReference type="OrthoDB" id="5839148at2759"/>
<comment type="caution">
    <text evidence="1">The sequence shown here is derived from an EMBL/GenBank/DDBJ whole genome shotgun (WGS) entry which is preliminary data.</text>
</comment>
<evidence type="ECO:0000313" key="1">
    <source>
        <dbReference type="EMBL" id="KRX23846.1"/>
    </source>
</evidence>
<dbReference type="AlphaFoldDB" id="A0A0V0SAZ6"/>
<accession>A0A0V0SAZ6</accession>
<name>A0A0V0SAZ6_9BILA</name>
<dbReference type="EMBL" id="JYDL01000021">
    <property type="protein sequence ID" value="KRX23846.1"/>
    <property type="molecule type" value="Genomic_DNA"/>
</dbReference>
<proteinExistence type="predicted"/>
<sequence>MANLPELHLVQNRCGGTSLVYEGRAYKLKRAARKKYWRCSQLSELLSVLFIIFTMADISVLCLVPRIVVAVWPLLYKLKHTGKQKKCWRCSKDKKGCKGAVWTDLEVTAVINRKDHVETCQVDEHLAYKMEKKALLKKRSADEMKPIPAIYDEEASAASAEPSTSGHFPVFMRVRSTMYKHRAKRFPRLPEHRHDLVIPDQFKTTKSGEDFLLCQSNSRHILVFATGTNIRLMATRRTWALDGTFKVVPQWYQKLFTIHTFLAGKLVPAVYCLCTDKDLTTRKLEVLLQHSRFFKQIIQYSDITPGNQCFRS</sequence>
<reference evidence="1 2" key="1">
    <citation type="submission" date="2015-01" db="EMBL/GenBank/DDBJ databases">
        <title>Evolution of Trichinella species and genotypes.</title>
        <authorList>
            <person name="Korhonen P.K."/>
            <person name="Edoardo P."/>
            <person name="Giuseppe L.R."/>
            <person name="Gasser R.B."/>
        </authorList>
    </citation>
    <scope>NUCLEOTIDE SEQUENCE [LARGE SCALE GENOMIC DNA]</scope>
    <source>
        <strain evidence="1">ISS37</strain>
    </source>
</reference>
<gene>
    <name evidence="1" type="ORF">T07_11115</name>
</gene>
<protein>
    <recommendedName>
        <fullName evidence="3">FLYWCH-type domain-containing protein</fullName>
    </recommendedName>
</protein>
<keyword evidence="2" id="KW-1185">Reference proteome</keyword>
<evidence type="ECO:0008006" key="3">
    <source>
        <dbReference type="Google" id="ProtNLM"/>
    </source>
</evidence>